<evidence type="ECO:0000256" key="11">
    <source>
        <dbReference type="ARBA" id="ARBA00023136"/>
    </source>
</evidence>
<reference evidence="20 21" key="1">
    <citation type="submission" date="2021-01" db="EMBL/GenBank/DDBJ databases">
        <title>Genome Sequencing of Type Strains.</title>
        <authorList>
            <person name="Lemaire J.F."/>
            <person name="Inderbitzin P."/>
            <person name="Collins S.B."/>
            <person name="Wespe N."/>
            <person name="Knight-Connoni V."/>
        </authorList>
    </citation>
    <scope>NUCLEOTIDE SEQUENCE [LARGE SCALE GENOMIC DNA]</scope>
    <source>
        <strain evidence="20 21">DSM 23009</strain>
    </source>
</reference>
<accession>A0ABS2ZPX2</accession>
<feature type="compositionally biased region" description="Basic and acidic residues" evidence="16">
    <location>
        <begin position="719"/>
        <end position="731"/>
    </location>
</feature>
<dbReference type="SUPFAM" id="SSF56601">
    <property type="entry name" value="beta-lactamase/transpeptidase-like"/>
    <property type="match status" value="1"/>
</dbReference>
<protein>
    <submittedName>
        <fullName evidence="20">PBP1A family penicillin-binding protein</fullName>
    </submittedName>
</protein>
<keyword evidence="1" id="KW-1003">Cell membrane</keyword>
<feature type="domain" description="Penicillin-binding protein transpeptidase" evidence="18">
    <location>
        <begin position="319"/>
        <end position="591"/>
    </location>
</feature>
<evidence type="ECO:0000313" key="21">
    <source>
        <dbReference type="Proteomes" id="UP001296923"/>
    </source>
</evidence>
<dbReference type="InterPro" id="IPR023346">
    <property type="entry name" value="Lysozyme-like_dom_sf"/>
</dbReference>
<dbReference type="InterPro" id="IPR036950">
    <property type="entry name" value="PBP_transglycosylase"/>
</dbReference>
<comment type="caution">
    <text evidence="20">The sequence shown here is derived from an EMBL/GenBank/DDBJ whole genome shotgun (WGS) entry which is preliminary data.</text>
</comment>
<keyword evidence="10 17" id="KW-1133">Transmembrane helix</keyword>
<evidence type="ECO:0000256" key="16">
    <source>
        <dbReference type="SAM" id="MobiDB-lite"/>
    </source>
</evidence>
<evidence type="ECO:0000259" key="18">
    <source>
        <dbReference type="Pfam" id="PF00905"/>
    </source>
</evidence>
<keyword evidence="13" id="KW-0961">Cell wall biogenesis/degradation</keyword>
<keyword evidence="6 17" id="KW-0812">Transmembrane</keyword>
<dbReference type="Proteomes" id="UP001296923">
    <property type="component" value="Unassembled WGS sequence"/>
</dbReference>
<evidence type="ECO:0000256" key="10">
    <source>
        <dbReference type="ARBA" id="ARBA00022989"/>
    </source>
</evidence>
<keyword evidence="5" id="KW-0808">Transferase</keyword>
<dbReference type="Pfam" id="PF00905">
    <property type="entry name" value="Transpeptidase"/>
    <property type="match status" value="1"/>
</dbReference>
<dbReference type="RefSeq" id="WP_205724627.1">
    <property type="nucleotide sequence ID" value="NZ_JAFHKR010000037.1"/>
</dbReference>
<evidence type="ECO:0000256" key="7">
    <source>
        <dbReference type="ARBA" id="ARBA00022801"/>
    </source>
</evidence>
<evidence type="ECO:0000256" key="12">
    <source>
        <dbReference type="ARBA" id="ARBA00023268"/>
    </source>
</evidence>
<proteinExistence type="predicted"/>
<feature type="transmembrane region" description="Helical" evidence="17">
    <location>
        <begin position="7"/>
        <end position="29"/>
    </location>
</feature>
<dbReference type="EMBL" id="JAFHKR010000037">
    <property type="protein sequence ID" value="MBN3553446.1"/>
    <property type="molecule type" value="Genomic_DNA"/>
</dbReference>
<dbReference type="Gene3D" id="3.40.710.10">
    <property type="entry name" value="DD-peptidase/beta-lactamase superfamily"/>
    <property type="match status" value="1"/>
</dbReference>
<evidence type="ECO:0000256" key="13">
    <source>
        <dbReference type="ARBA" id="ARBA00023316"/>
    </source>
</evidence>
<keyword evidence="11 17" id="KW-0472">Membrane</keyword>
<feature type="compositionally biased region" description="Basic residues" evidence="16">
    <location>
        <begin position="732"/>
        <end position="742"/>
    </location>
</feature>
<dbReference type="Gene3D" id="1.10.3810.10">
    <property type="entry name" value="Biosynthetic peptidoglycan transglycosylase-like"/>
    <property type="match status" value="1"/>
</dbReference>
<keyword evidence="3" id="KW-0645">Protease</keyword>
<evidence type="ECO:0000256" key="1">
    <source>
        <dbReference type="ARBA" id="ARBA00022475"/>
    </source>
</evidence>
<feature type="domain" description="Glycosyl transferase family 51" evidence="19">
    <location>
        <begin position="52"/>
        <end position="226"/>
    </location>
</feature>
<evidence type="ECO:0000256" key="17">
    <source>
        <dbReference type="SAM" id="Phobius"/>
    </source>
</evidence>
<keyword evidence="4" id="KW-0328">Glycosyltransferase</keyword>
<keyword evidence="7" id="KW-0378">Hydrolase</keyword>
<sequence length="742" mass="83484">MVKRSLVALGIIVGSLIIGFFAYLFIILAGDYVIDEKDLVMDSATVLVTENGDKITKIYDENREIVDIEDIPKHVQEAFVAVEDNRFYKHNGIDVKAISRAIYKDILAGGKVEGGSTITQQLAKNVFLSHEKSWLRKTKEAVIAINLERRYPKDKILEMYLNQIYFGHGAYGIQLAAKTYFNKDASDLTVAEGAMLAGLPKAPNYYSPLKNPKEAKERWDLVLTLMEKQDYLTPTETVRAQGKTIALDFQQEKRNPAYTTYIDMVIKEAKEKYQLSREELRQGGYKIVVPMDLAAQDSVYRSFQDGRYFVGTGQEKPEGAMVLMDGKTGGLLAVQGGRNYVTEGLNRVQVNRQPGSTFKPLSVYGPALESEKYKPYSMLRDEELSYDGYKPKNYNGRYDGEVSMVDAISHSVNSSAVWLLNKNGISDSKSYLEQLGMPIEDKGLGIALGGIDQGVTPLQMVKGYRSFLHEGKTIEPFVISKIYNNEGELIGKAKQEEKKVWKRQNAWYMTRMLQQVVKNGTGSDGRENMEIAGKTGTTNYPDVEKGNKDTWFVGYTPEVVGAVWIGYDRTTKESYLNSGSSLPTLLFKQVINEMPSQQGLAFKKPEGVKDLPPPIEIIELKDLRASFGMGDYGIPSVKLSWTPSKDERLQYKVYAVNEGETTLLDTIEGKGEYGASSKNLFTLPDFYVVPYNPLTKQEGEPSNVVSISLFPSFSEDDDKELRDKIHKDREKEKKKKKKKKED</sequence>
<name>A0ABS2ZPX2_9BACL</name>
<keyword evidence="8" id="KW-0133">Cell shape</keyword>
<dbReference type="PANTHER" id="PTHR32282">
    <property type="entry name" value="BINDING PROTEIN TRANSPEPTIDASE, PUTATIVE-RELATED"/>
    <property type="match status" value="1"/>
</dbReference>
<dbReference type="InterPro" id="IPR012338">
    <property type="entry name" value="Beta-lactam/transpept-like"/>
</dbReference>
<evidence type="ECO:0000256" key="5">
    <source>
        <dbReference type="ARBA" id="ARBA00022679"/>
    </source>
</evidence>
<dbReference type="InterPro" id="IPR001460">
    <property type="entry name" value="PCN-bd_Tpept"/>
</dbReference>
<gene>
    <name evidence="20" type="ORF">JYA63_04155</name>
</gene>
<keyword evidence="21" id="KW-1185">Reference proteome</keyword>
<comment type="catalytic activity">
    <reaction evidence="15">
        <text>[GlcNAc-(1-&gt;4)-Mur2Ac(oyl-L-Ala-gamma-D-Glu-L-Lys-D-Ala-D-Ala)](n)-di-trans,octa-cis-undecaprenyl diphosphate + beta-D-GlcNAc-(1-&gt;4)-Mur2Ac(oyl-L-Ala-gamma-D-Glu-L-Lys-D-Ala-D-Ala)-di-trans,octa-cis-undecaprenyl diphosphate = [GlcNAc-(1-&gt;4)-Mur2Ac(oyl-L-Ala-gamma-D-Glu-L-Lys-D-Ala-D-Ala)](n+1)-di-trans,octa-cis-undecaprenyl diphosphate + di-trans,octa-cis-undecaprenyl diphosphate + H(+)</text>
        <dbReference type="Rhea" id="RHEA:23708"/>
        <dbReference type="Rhea" id="RHEA-COMP:9602"/>
        <dbReference type="Rhea" id="RHEA-COMP:9603"/>
        <dbReference type="ChEBI" id="CHEBI:15378"/>
        <dbReference type="ChEBI" id="CHEBI:58405"/>
        <dbReference type="ChEBI" id="CHEBI:60033"/>
        <dbReference type="ChEBI" id="CHEBI:78435"/>
        <dbReference type="EC" id="2.4.99.28"/>
    </reaction>
</comment>
<feature type="region of interest" description="Disordered" evidence="16">
    <location>
        <begin position="716"/>
        <end position="742"/>
    </location>
</feature>
<dbReference type="InterPro" id="IPR001264">
    <property type="entry name" value="Glyco_trans_51"/>
</dbReference>
<keyword evidence="12" id="KW-0511">Multifunctional enzyme</keyword>
<evidence type="ECO:0000256" key="3">
    <source>
        <dbReference type="ARBA" id="ARBA00022670"/>
    </source>
</evidence>
<evidence type="ECO:0000256" key="14">
    <source>
        <dbReference type="ARBA" id="ARBA00034000"/>
    </source>
</evidence>
<comment type="catalytic activity">
    <reaction evidence="14">
        <text>Preferential cleavage: (Ac)2-L-Lys-D-Ala-|-D-Ala. Also transpeptidation of peptidyl-alanyl moieties that are N-acyl substituents of D-alanine.</text>
        <dbReference type="EC" id="3.4.16.4"/>
    </reaction>
</comment>
<evidence type="ECO:0000256" key="2">
    <source>
        <dbReference type="ARBA" id="ARBA00022645"/>
    </source>
</evidence>
<dbReference type="SUPFAM" id="SSF53955">
    <property type="entry name" value="Lysozyme-like"/>
    <property type="match status" value="1"/>
</dbReference>
<evidence type="ECO:0000256" key="15">
    <source>
        <dbReference type="ARBA" id="ARBA00049902"/>
    </source>
</evidence>
<evidence type="ECO:0000313" key="20">
    <source>
        <dbReference type="EMBL" id="MBN3553446.1"/>
    </source>
</evidence>
<keyword evidence="9" id="KW-0573">Peptidoglycan synthesis</keyword>
<dbReference type="PANTHER" id="PTHR32282:SF32">
    <property type="entry name" value="PENICILLIN-BINDING PROTEIN 2A"/>
    <property type="match status" value="1"/>
</dbReference>
<evidence type="ECO:0000256" key="6">
    <source>
        <dbReference type="ARBA" id="ARBA00022692"/>
    </source>
</evidence>
<dbReference type="InterPro" id="IPR050396">
    <property type="entry name" value="Glycosyltr_51/Transpeptidase"/>
</dbReference>
<evidence type="ECO:0000259" key="19">
    <source>
        <dbReference type="Pfam" id="PF00912"/>
    </source>
</evidence>
<organism evidence="20 21">
    <name type="scientific">Fictibacillus nanhaiensis</name>
    <dbReference type="NCBI Taxonomy" id="742169"/>
    <lineage>
        <taxon>Bacteria</taxon>
        <taxon>Bacillati</taxon>
        <taxon>Bacillota</taxon>
        <taxon>Bacilli</taxon>
        <taxon>Bacillales</taxon>
        <taxon>Fictibacillaceae</taxon>
        <taxon>Fictibacillus</taxon>
    </lineage>
</organism>
<evidence type="ECO:0000256" key="9">
    <source>
        <dbReference type="ARBA" id="ARBA00022984"/>
    </source>
</evidence>
<dbReference type="NCBIfam" id="TIGR02074">
    <property type="entry name" value="PBP_1a_fam"/>
    <property type="match status" value="1"/>
</dbReference>
<keyword evidence="2" id="KW-0121">Carboxypeptidase</keyword>
<dbReference type="Pfam" id="PF00912">
    <property type="entry name" value="Transgly"/>
    <property type="match status" value="1"/>
</dbReference>
<evidence type="ECO:0000256" key="8">
    <source>
        <dbReference type="ARBA" id="ARBA00022960"/>
    </source>
</evidence>
<evidence type="ECO:0000256" key="4">
    <source>
        <dbReference type="ARBA" id="ARBA00022676"/>
    </source>
</evidence>